<protein>
    <recommendedName>
        <fullName evidence="3">EF-hand domain-containing protein</fullName>
    </recommendedName>
</protein>
<dbReference type="GO" id="GO:0005509">
    <property type="term" value="F:calcium ion binding"/>
    <property type="evidence" value="ECO:0007669"/>
    <property type="project" value="InterPro"/>
</dbReference>
<name>A0A177BBL8_9BILA</name>
<dbReference type="Gene3D" id="1.10.238.10">
    <property type="entry name" value="EF-hand"/>
    <property type="match status" value="1"/>
</dbReference>
<dbReference type="InterPro" id="IPR018247">
    <property type="entry name" value="EF_Hand_1_Ca_BS"/>
</dbReference>
<evidence type="ECO:0000256" key="2">
    <source>
        <dbReference type="ARBA" id="ARBA00022837"/>
    </source>
</evidence>
<dbReference type="PROSITE" id="PS50222">
    <property type="entry name" value="EF_HAND_2"/>
    <property type="match status" value="1"/>
</dbReference>
<evidence type="ECO:0000256" key="1">
    <source>
        <dbReference type="ARBA" id="ARBA00022737"/>
    </source>
</evidence>
<comment type="caution">
    <text evidence="4">The sequence shown here is derived from an EMBL/GenBank/DDBJ whole genome shotgun (WGS) entry which is preliminary data.</text>
</comment>
<dbReference type="AlphaFoldDB" id="A0A177BBL8"/>
<dbReference type="SUPFAM" id="SSF47473">
    <property type="entry name" value="EF-hand"/>
    <property type="match status" value="1"/>
</dbReference>
<proteinExistence type="predicted"/>
<dbReference type="Proteomes" id="UP000078046">
    <property type="component" value="Unassembled WGS sequence"/>
</dbReference>
<feature type="domain" description="EF-hand" evidence="3">
    <location>
        <begin position="74"/>
        <end position="109"/>
    </location>
</feature>
<evidence type="ECO:0000259" key="3">
    <source>
        <dbReference type="PROSITE" id="PS50222"/>
    </source>
</evidence>
<sequence>MEEIKLVLKAIYQEIYNKSGFKKTNILYALRASGQSPIEESVNEATQDINENDEITLNEFLKICDTIGLKTKKEQYEQLNETLEYFDKNDTNIINWNEMKLCLFQFGFDEKELKEMKEVLKIPNNGECSLKGKKIYKI</sequence>
<gene>
    <name evidence="4" type="ORF">A3Q56_00505</name>
</gene>
<dbReference type="PROSITE" id="PS00018">
    <property type="entry name" value="EF_HAND_1"/>
    <property type="match status" value="2"/>
</dbReference>
<dbReference type="InterPro" id="IPR050230">
    <property type="entry name" value="CALM/Myosin/TropC-like"/>
</dbReference>
<dbReference type="PANTHER" id="PTHR23048:SF0">
    <property type="entry name" value="CALMODULIN LIKE 3"/>
    <property type="match status" value="1"/>
</dbReference>
<evidence type="ECO:0000313" key="5">
    <source>
        <dbReference type="Proteomes" id="UP000078046"/>
    </source>
</evidence>
<keyword evidence="1" id="KW-0677">Repeat</keyword>
<evidence type="ECO:0000313" key="4">
    <source>
        <dbReference type="EMBL" id="OAF71719.1"/>
    </source>
</evidence>
<dbReference type="InterPro" id="IPR011992">
    <property type="entry name" value="EF-hand-dom_pair"/>
</dbReference>
<dbReference type="PANTHER" id="PTHR23048">
    <property type="entry name" value="MYOSIN LIGHT CHAIN 1, 3"/>
    <property type="match status" value="1"/>
</dbReference>
<keyword evidence="5" id="KW-1185">Reference proteome</keyword>
<dbReference type="GO" id="GO:0016460">
    <property type="term" value="C:myosin II complex"/>
    <property type="evidence" value="ECO:0007669"/>
    <property type="project" value="TreeGrafter"/>
</dbReference>
<keyword evidence="2" id="KW-0106">Calcium</keyword>
<dbReference type="EMBL" id="LWCA01000028">
    <property type="protein sequence ID" value="OAF71719.1"/>
    <property type="molecule type" value="Genomic_DNA"/>
</dbReference>
<reference evidence="4 5" key="1">
    <citation type="submission" date="2016-04" db="EMBL/GenBank/DDBJ databases">
        <title>The genome of Intoshia linei affirms orthonectids as highly simplified spiralians.</title>
        <authorList>
            <person name="Mikhailov K.V."/>
            <person name="Slusarev G.S."/>
            <person name="Nikitin M.A."/>
            <person name="Logacheva M.D."/>
            <person name="Penin A."/>
            <person name="Aleoshin V."/>
            <person name="Panchin Y.V."/>
        </authorList>
    </citation>
    <scope>NUCLEOTIDE SEQUENCE [LARGE SCALE GENOMIC DNA]</scope>
    <source>
        <strain evidence="4">Intl2013</strain>
        <tissue evidence="4">Whole animal</tissue>
    </source>
</reference>
<organism evidence="4 5">
    <name type="scientific">Intoshia linei</name>
    <dbReference type="NCBI Taxonomy" id="1819745"/>
    <lineage>
        <taxon>Eukaryota</taxon>
        <taxon>Metazoa</taxon>
        <taxon>Spiralia</taxon>
        <taxon>Lophotrochozoa</taxon>
        <taxon>Mesozoa</taxon>
        <taxon>Orthonectida</taxon>
        <taxon>Rhopaluridae</taxon>
        <taxon>Intoshia</taxon>
    </lineage>
</organism>
<dbReference type="InterPro" id="IPR002048">
    <property type="entry name" value="EF_hand_dom"/>
</dbReference>
<accession>A0A177BBL8</accession>